<evidence type="ECO:0000256" key="5">
    <source>
        <dbReference type="RuleBase" id="RU003345"/>
    </source>
</evidence>
<accession>A0A380FP33</accession>
<evidence type="ECO:0000256" key="2">
    <source>
        <dbReference type="ARBA" id="ARBA00023002"/>
    </source>
</evidence>
<dbReference type="InterPro" id="IPR029510">
    <property type="entry name" value="Ald_DH_CS_GLU"/>
</dbReference>
<dbReference type="PROSITE" id="PS00687">
    <property type="entry name" value="ALDEHYDE_DEHYDR_GLU"/>
    <property type="match status" value="1"/>
</dbReference>
<sequence>MVVQYQQILHQKKIVVDKFPVGVVGAITPWNFPAAMITRKMAPALAAGCTIVCKPAVKTPLTTIKLVELAHEAGIPEDAISYIIASGRDAGDIFTKHPRINKVTFTGSTGVGKKLIEQSADTVKNATMELGGLAPFIVHKDADIDAAVDGTIASKFRNAGQTCICANRIFVHKAIADEYVQKLTDKVHALTIGNGLEEVDIGPLIDNEAVEKVLTHITDCEAKGATLSRSVDEIKSLGGNFLKPVVISNATLEMKPMFEETFGPIAPVMTYEDLDEVIGIANDTEFGLASYFFTNDYRTGLKLFNELDYGVIGWNDGGPSAAHAPFGGLKESGYGREGGTEGIEPYLETKYLSVGL</sequence>
<evidence type="ECO:0000313" key="7">
    <source>
        <dbReference type="EMBL" id="SUM35211.1"/>
    </source>
</evidence>
<dbReference type="InterPro" id="IPR016160">
    <property type="entry name" value="Ald_DH_CS_CYS"/>
</dbReference>
<evidence type="ECO:0000313" key="8">
    <source>
        <dbReference type="Proteomes" id="UP000255277"/>
    </source>
</evidence>
<dbReference type="GO" id="GO:0004777">
    <property type="term" value="F:succinate-semialdehyde dehydrogenase (NAD+) activity"/>
    <property type="evidence" value="ECO:0007669"/>
    <property type="project" value="TreeGrafter"/>
</dbReference>
<feature type="domain" description="Aldehyde dehydrogenase" evidence="6">
    <location>
        <begin position="10"/>
        <end position="351"/>
    </location>
</feature>
<evidence type="ECO:0000256" key="4">
    <source>
        <dbReference type="PROSITE-ProRule" id="PRU10007"/>
    </source>
</evidence>
<dbReference type="PANTHER" id="PTHR43353:SF5">
    <property type="entry name" value="SUCCINATE-SEMIALDEHYDE DEHYDROGENASE, MITOCHONDRIAL"/>
    <property type="match status" value="1"/>
</dbReference>
<dbReference type="EMBL" id="UHDK01000001">
    <property type="protein sequence ID" value="SUM35211.1"/>
    <property type="molecule type" value="Genomic_DNA"/>
</dbReference>
<dbReference type="InterPro" id="IPR016162">
    <property type="entry name" value="Ald_DH_N"/>
</dbReference>
<feature type="active site" evidence="4">
    <location>
        <position position="129"/>
    </location>
</feature>
<keyword evidence="2 5" id="KW-0560">Oxidoreductase</keyword>
<evidence type="ECO:0000259" key="6">
    <source>
        <dbReference type="Pfam" id="PF00171"/>
    </source>
</evidence>
<evidence type="ECO:0000256" key="1">
    <source>
        <dbReference type="ARBA" id="ARBA00009986"/>
    </source>
</evidence>
<gene>
    <name evidence="7" type="primary">gabD_3</name>
    <name evidence="7" type="ORF">NCTC12195_04741</name>
</gene>
<dbReference type="AlphaFoldDB" id="A0A380FP33"/>
<dbReference type="InterPro" id="IPR015590">
    <property type="entry name" value="Aldehyde_DH_dom"/>
</dbReference>
<keyword evidence="3" id="KW-0520">NAD</keyword>
<dbReference type="FunFam" id="3.40.309.10:FF:000004">
    <property type="entry name" value="Succinate-semialdehyde dehydrogenase I"/>
    <property type="match status" value="1"/>
</dbReference>
<dbReference type="PANTHER" id="PTHR43353">
    <property type="entry name" value="SUCCINATE-SEMIALDEHYDE DEHYDROGENASE, MITOCHONDRIAL"/>
    <property type="match status" value="1"/>
</dbReference>
<reference evidence="7 8" key="1">
    <citation type="submission" date="2018-06" db="EMBL/GenBank/DDBJ databases">
        <authorList>
            <consortium name="Pathogen Informatics"/>
            <person name="Doyle S."/>
        </authorList>
    </citation>
    <scope>NUCLEOTIDE SEQUENCE [LARGE SCALE GENOMIC DNA]</scope>
    <source>
        <strain evidence="7 8">NCTC12195</strain>
    </source>
</reference>
<dbReference type="PROSITE" id="PS00070">
    <property type="entry name" value="ALDEHYDE_DEHYDR_CYS"/>
    <property type="match status" value="1"/>
</dbReference>
<dbReference type="Gene3D" id="3.40.605.10">
    <property type="entry name" value="Aldehyde Dehydrogenase, Chain A, domain 1"/>
    <property type="match status" value="1"/>
</dbReference>
<evidence type="ECO:0000256" key="3">
    <source>
        <dbReference type="ARBA" id="ARBA00023027"/>
    </source>
</evidence>
<proteinExistence type="inferred from homology"/>
<dbReference type="GO" id="GO:0036243">
    <property type="term" value="F:succinate-semialdehyde dehydrogenase (NADP+) activity"/>
    <property type="evidence" value="ECO:0007669"/>
    <property type="project" value="UniProtKB-EC"/>
</dbReference>
<dbReference type="CDD" id="cd07103">
    <property type="entry name" value="ALDH_F5_SSADH_GabD"/>
    <property type="match status" value="1"/>
</dbReference>
<dbReference type="Gene3D" id="3.40.309.10">
    <property type="entry name" value="Aldehyde Dehydrogenase, Chain A, domain 2"/>
    <property type="match status" value="1"/>
</dbReference>
<dbReference type="EC" id="1.2.1.79" evidence="7"/>
<dbReference type="Proteomes" id="UP000255277">
    <property type="component" value="Unassembled WGS sequence"/>
</dbReference>
<organism evidence="7 8">
    <name type="scientific">Staphylococcus gallinarum</name>
    <dbReference type="NCBI Taxonomy" id="1293"/>
    <lineage>
        <taxon>Bacteria</taxon>
        <taxon>Bacillati</taxon>
        <taxon>Bacillota</taxon>
        <taxon>Bacilli</taxon>
        <taxon>Bacillales</taxon>
        <taxon>Staphylococcaceae</taxon>
        <taxon>Staphylococcus</taxon>
    </lineage>
</organism>
<dbReference type="STRING" id="1293.SH09_15375"/>
<dbReference type="InterPro" id="IPR016163">
    <property type="entry name" value="Ald_DH_C"/>
</dbReference>
<dbReference type="GO" id="GO:0009450">
    <property type="term" value="P:gamma-aminobutyric acid catabolic process"/>
    <property type="evidence" value="ECO:0007669"/>
    <property type="project" value="TreeGrafter"/>
</dbReference>
<comment type="similarity">
    <text evidence="1 5">Belongs to the aldehyde dehydrogenase family.</text>
</comment>
<name>A0A380FP33_STAGA</name>
<dbReference type="SUPFAM" id="SSF53720">
    <property type="entry name" value="ALDH-like"/>
    <property type="match status" value="1"/>
</dbReference>
<protein>
    <submittedName>
        <fullName evidence="7">Succinate-semialdehyde dehydrogenase</fullName>
        <ecNumber evidence="7">1.2.1.79</ecNumber>
    </submittedName>
</protein>
<dbReference type="Pfam" id="PF00171">
    <property type="entry name" value="Aldedh"/>
    <property type="match status" value="1"/>
</dbReference>
<dbReference type="InterPro" id="IPR050740">
    <property type="entry name" value="Aldehyde_DH_Superfamily"/>
</dbReference>
<dbReference type="InterPro" id="IPR016161">
    <property type="entry name" value="Ald_DH/histidinol_DH"/>
</dbReference>